<name>A0A4Q9RE19_9GAMM</name>
<reference evidence="2 3" key="1">
    <citation type="submission" date="2018-06" db="EMBL/GenBank/DDBJ databases">
        <title>Three novel Pseudomonas species isolated from symptomatic oak.</title>
        <authorList>
            <person name="Bueno-Gonzalez V."/>
            <person name="Brady C."/>
        </authorList>
    </citation>
    <scope>NUCLEOTIDE SEQUENCE [LARGE SCALE GENOMIC DNA]</scope>
    <source>
        <strain evidence="2 3">P17C</strain>
    </source>
</reference>
<dbReference type="InterPro" id="IPR021762">
    <property type="entry name" value="DUF3325"/>
</dbReference>
<evidence type="ECO:0000256" key="1">
    <source>
        <dbReference type="SAM" id="Phobius"/>
    </source>
</evidence>
<sequence length="269" mass="30038">MIDLYILLASLAGFVALALAMDKHAKHFLRRTLPALACRILRVLGWVLLALALYMNFHARGWSIGSVAWFGWLTIAGAALVFYMPNWPWQPVQPQPARKAREGKPQEGASLEAIRSPWGRRVAVALLVLLPVGFAVAFVNTPLKPTMRDDAYSGRIGPWGFTLAEENHKLPQEAAGSYHKSFYVRFCERCDADIRSAYLKIRKPRSLRAAGSVLGGTRWDRWVEIPIPPAAKLSDQLWLTVEAKDGSLHHKAIDFAQVSPSLARFIESK</sequence>
<dbReference type="RefSeq" id="WP_131183292.1">
    <property type="nucleotide sequence ID" value="NZ_QJUO01000003.1"/>
</dbReference>
<evidence type="ECO:0000313" key="2">
    <source>
        <dbReference type="EMBL" id="TBU99820.1"/>
    </source>
</evidence>
<comment type="caution">
    <text evidence="2">The sequence shown here is derived from an EMBL/GenBank/DDBJ whole genome shotgun (WGS) entry which is preliminary data.</text>
</comment>
<keyword evidence="3" id="KW-1185">Reference proteome</keyword>
<organism evidence="2 3">
    <name type="scientific">Stutzerimonas kirkiae</name>
    <dbReference type="NCBI Taxonomy" id="2211392"/>
    <lineage>
        <taxon>Bacteria</taxon>
        <taxon>Pseudomonadati</taxon>
        <taxon>Pseudomonadota</taxon>
        <taxon>Gammaproteobacteria</taxon>
        <taxon>Pseudomonadales</taxon>
        <taxon>Pseudomonadaceae</taxon>
        <taxon>Stutzerimonas</taxon>
    </lineage>
</organism>
<keyword evidence="1" id="KW-0472">Membrane</keyword>
<accession>A0A4Q9RE19</accession>
<protein>
    <submittedName>
        <fullName evidence="2">DUF3325 domain-containing protein</fullName>
    </submittedName>
</protein>
<keyword evidence="1" id="KW-1133">Transmembrane helix</keyword>
<evidence type="ECO:0000313" key="3">
    <source>
        <dbReference type="Proteomes" id="UP000292639"/>
    </source>
</evidence>
<keyword evidence="1" id="KW-0812">Transmembrane</keyword>
<proteinExistence type="predicted"/>
<feature type="transmembrane region" description="Helical" evidence="1">
    <location>
        <begin position="36"/>
        <end position="55"/>
    </location>
</feature>
<dbReference type="Proteomes" id="UP000292639">
    <property type="component" value="Unassembled WGS sequence"/>
</dbReference>
<dbReference type="EMBL" id="QJUP01000001">
    <property type="protein sequence ID" value="TBU99820.1"/>
    <property type="molecule type" value="Genomic_DNA"/>
</dbReference>
<dbReference type="AlphaFoldDB" id="A0A4Q9RE19"/>
<dbReference type="Pfam" id="PF11804">
    <property type="entry name" value="DUF3325"/>
    <property type="match status" value="1"/>
</dbReference>
<feature type="transmembrane region" description="Helical" evidence="1">
    <location>
        <begin position="67"/>
        <end position="84"/>
    </location>
</feature>
<feature type="transmembrane region" description="Helical" evidence="1">
    <location>
        <begin position="122"/>
        <end position="139"/>
    </location>
</feature>
<gene>
    <name evidence="2" type="ORF">DNJ96_00530</name>
</gene>